<sequence>MWLDGHRNLLQSSRSTFAVHAYISIIHQAGFNFVTPLRHSGRAVRCAWPSLGRWLCRHCVPDR</sequence>
<proteinExistence type="predicted"/>
<dbReference type="EMBL" id="CP031442">
    <property type="protein sequence ID" value="AXM07452.1"/>
    <property type="molecule type" value="Genomic_DNA"/>
</dbReference>
<reference evidence="1 4" key="2">
    <citation type="submission" date="2018-08" db="EMBL/GenBank/DDBJ databases">
        <title>Genome sequencing of Cutibacterium acnes KCOM 1315.</title>
        <authorList>
            <person name="Kook J.-K."/>
            <person name="Park S.-N."/>
            <person name="Lim Y.K."/>
        </authorList>
    </citation>
    <scope>NUCLEOTIDE SEQUENCE [LARGE SCALE GENOMIC DNA]</scope>
    <source>
        <strain evidence="1 4">KCOM 1315</strain>
    </source>
</reference>
<evidence type="ECO:0000313" key="2">
    <source>
        <dbReference type="EMBL" id="PGF31744.1"/>
    </source>
</evidence>
<evidence type="ECO:0000313" key="1">
    <source>
        <dbReference type="EMBL" id="AXM07452.1"/>
    </source>
</evidence>
<evidence type="ECO:0000313" key="4">
    <source>
        <dbReference type="Proteomes" id="UP000256621"/>
    </source>
</evidence>
<name>A0A2B7I3P6_CUTAC</name>
<dbReference type="AlphaFoldDB" id="A0A2B7I3P6"/>
<gene>
    <name evidence="2" type="ORF">B1B09_11985</name>
    <name evidence="1" type="ORF">DXN06_10255</name>
</gene>
<organism evidence="2 3">
    <name type="scientific">Cutibacterium acnes</name>
    <name type="common">Propionibacterium acnes</name>
    <dbReference type="NCBI Taxonomy" id="1747"/>
    <lineage>
        <taxon>Bacteria</taxon>
        <taxon>Bacillati</taxon>
        <taxon>Actinomycetota</taxon>
        <taxon>Actinomycetes</taxon>
        <taxon>Propionibacteriales</taxon>
        <taxon>Propionibacteriaceae</taxon>
        <taxon>Cutibacterium</taxon>
    </lineage>
</organism>
<protein>
    <submittedName>
        <fullName evidence="2">Uncharacterized protein</fullName>
    </submittedName>
</protein>
<dbReference type="OrthoDB" id="9862410at2"/>
<accession>A0A2B7I3P6</accession>
<dbReference type="Proteomes" id="UP000226191">
    <property type="component" value="Unassembled WGS sequence"/>
</dbReference>
<reference evidence="2 3" key="1">
    <citation type="submission" date="2017-02" db="EMBL/GenBank/DDBJ databases">
        <title>Prevalence of linear plasmids in Cutibacterium acnes isolates obtained from cancerous prostatic tissue.</title>
        <authorList>
            <person name="Davidsson S."/>
            <person name="Bruggemann H."/>
        </authorList>
    </citation>
    <scope>NUCLEOTIDE SEQUENCE [LARGE SCALE GENOMIC DNA]</scope>
    <source>
        <strain evidence="2 3">11-78</strain>
    </source>
</reference>
<dbReference type="EMBL" id="MVCE01000007">
    <property type="protein sequence ID" value="PGF31744.1"/>
    <property type="molecule type" value="Genomic_DNA"/>
</dbReference>
<dbReference type="GeneID" id="92857899"/>
<dbReference type="Proteomes" id="UP000256621">
    <property type="component" value="Chromosome"/>
</dbReference>
<evidence type="ECO:0000313" key="3">
    <source>
        <dbReference type="Proteomes" id="UP000226191"/>
    </source>
</evidence>
<dbReference type="RefSeq" id="WP_002515398.1">
    <property type="nucleotide sequence ID" value="NZ_AP019664.1"/>
</dbReference>